<sequence>MGPINFIANRAGLVKQGIDGGIMKIQWLLTISALGCLASVGQGKDLSSPLQKHQWQDRVIVIHHGGLKAPWLQSQWQSLQNKALENKDRHLVIYYCPEKSQECQVTTRDGKTRSAKLSAVLQEQLRLKQPSITLIGKDGGIKLQKHDFVKPEAVYTLIDGMPMRQQEMGR</sequence>
<proteinExistence type="predicted"/>
<name>A0A1Y6BUA2_9BACT</name>
<feature type="domain" description="DUF4174" evidence="2">
    <location>
        <begin position="49"/>
        <end position="167"/>
    </location>
</feature>
<dbReference type="STRING" id="1513793.SAMN06296036_108232"/>
<keyword evidence="1" id="KW-0732">Signal</keyword>
<accession>A0A1Y6BUA2</accession>
<reference evidence="4" key="1">
    <citation type="submission" date="2017-04" db="EMBL/GenBank/DDBJ databases">
        <authorList>
            <person name="Varghese N."/>
            <person name="Submissions S."/>
        </authorList>
    </citation>
    <scope>NUCLEOTIDE SEQUENCE [LARGE SCALE GENOMIC DNA]</scope>
    <source>
        <strain evidence="4">RKEM611</strain>
    </source>
</reference>
<evidence type="ECO:0000259" key="2">
    <source>
        <dbReference type="Pfam" id="PF13778"/>
    </source>
</evidence>
<evidence type="ECO:0000256" key="1">
    <source>
        <dbReference type="ARBA" id="ARBA00022729"/>
    </source>
</evidence>
<organism evidence="3 4">
    <name type="scientific">Pseudobacteriovorax antillogorgiicola</name>
    <dbReference type="NCBI Taxonomy" id="1513793"/>
    <lineage>
        <taxon>Bacteria</taxon>
        <taxon>Pseudomonadati</taxon>
        <taxon>Bdellovibrionota</taxon>
        <taxon>Oligoflexia</taxon>
        <taxon>Oligoflexales</taxon>
        <taxon>Pseudobacteriovoracaceae</taxon>
        <taxon>Pseudobacteriovorax</taxon>
    </lineage>
</organism>
<protein>
    <recommendedName>
        <fullName evidence="2">DUF4174 domain-containing protein</fullName>
    </recommendedName>
</protein>
<dbReference type="Pfam" id="PF13778">
    <property type="entry name" value="DUF4174"/>
    <property type="match status" value="1"/>
</dbReference>
<dbReference type="EMBL" id="FWZT01000008">
    <property type="protein sequence ID" value="SMF27490.1"/>
    <property type="molecule type" value="Genomic_DNA"/>
</dbReference>
<evidence type="ECO:0000313" key="3">
    <source>
        <dbReference type="EMBL" id="SMF27490.1"/>
    </source>
</evidence>
<keyword evidence="4" id="KW-1185">Reference proteome</keyword>
<dbReference type="InterPro" id="IPR025232">
    <property type="entry name" value="DUF4174"/>
</dbReference>
<evidence type="ECO:0000313" key="4">
    <source>
        <dbReference type="Proteomes" id="UP000192907"/>
    </source>
</evidence>
<dbReference type="Proteomes" id="UP000192907">
    <property type="component" value="Unassembled WGS sequence"/>
</dbReference>
<gene>
    <name evidence="3" type="ORF">SAMN06296036_108232</name>
</gene>
<dbReference type="AlphaFoldDB" id="A0A1Y6BUA2"/>